<dbReference type="Gene3D" id="3.20.20.140">
    <property type="entry name" value="Metal-dependent hydrolases"/>
    <property type="match status" value="1"/>
</dbReference>
<protein>
    <submittedName>
        <fullName evidence="1">DUF6282 family protein</fullName>
    </submittedName>
</protein>
<evidence type="ECO:0000313" key="1">
    <source>
        <dbReference type="EMBL" id="GAA1683122.1"/>
    </source>
</evidence>
<dbReference type="InterPro" id="IPR032466">
    <property type="entry name" value="Metal_Hydrolase"/>
</dbReference>
<reference evidence="2" key="1">
    <citation type="journal article" date="2019" name="Int. J. Syst. Evol. Microbiol.">
        <title>The Global Catalogue of Microorganisms (GCM) 10K type strain sequencing project: providing services to taxonomists for standard genome sequencing and annotation.</title>
        <authorList>
            <consortium name="The Broad Institute Genomics Platform"/>
            <consortium name="The Broad Institute Genome Sequencing Center for Infectious Disease"/>
            <person name="Wu L."/>
            <person name="Ma J."/>
        </authorList>
    </citation>
    <scope>NUCLEOTIDE SEQUENCE [LARGE SCALE GENOMIC DNA]</scope>
    <source>
        <strain evidence="2">JCM 15575</strain>
    </source>
</reference>
<dbReference type="Pfam" id="PF19799">
    <property type="entry name" value="DUF6282"/>
    <property type="match status" value="1"/>
</dbReference>
<keyword evidence="2" id="KW-1185">Reference proteome</keyword>
<accession>A0ABP4T806</accession>
<comment type="caution">
    <text evidence="1">The sequence shown here is derived from an EMBL/GenBank/DDBJ whole genome shotgun (WGS) entry which is preliminary data.</text>
</comment>
<sequence length="295" mass="31447">MTLAEGILEGAVDLHRHGYPEISDDLRTPVSDVDDITTCRDAGMRGVVLKSHVWPTIGRAQLVAQAVEGIAVIPSITLNRFAGGITPDIVEMAVKQGAGVVFLPTVSAASDLARAGISARIAGVIDRFDAAREVGTRMLTSDGELTPDARNLLDVLDDFPVLVYSGHVSTTETIALLKTGRLSDRYVFAHPDSHSIGARADEMAEAARLGAFVEICALGAYPQIGRVTHADLAGMVRLVGAERCVATSDYFFSWSPPSSAMLQDLADGLAAAGLSRRELELIFRDNPAHLVHNHL</sequence>
<name>A0ABP4T806_9MICO</name>
<proteinExistence type="predicted"/>
<dbReference type="Proteomes" id="UP001500596">
    <property type="component" value="Unassembled WGS sequence"/>
</dbReference>
<evidence type="ECO:0000313" key="2">
    <source>
        <dbReference type="Proteomes" id="UP001500596"/>
    </source>
</evidence>
<organism evidence="1 2">
    <name type="scientific">Microbacterium lacus</name>
    <dbReference type="NCBI Taxonomy" id="415217"/>
    <lineage>
        <taxon>Bacteria</taxon>
        <taxon>Bacillati</taxon>
        <taxon>Actinomycetota</taxon>
        <taxon>Actinomycetes</taxon>
        <taxon>Micrococcales</taxon>
        <taxon>Microbacteriaceae</taxon>
        <taxon>Microbacterium</taxon>
    </lineage>
</organism>
<dbReference type="InterPro" id="IPR046249">
    <property type="entry name" value="DUF6282"/>
</dbReference>
<dbReference type="EMBL" id="BAAAPK010000001">
    <property type="protein sequence ID" value="GAA1683122.1"/>
    <property type="molecule type" value="Genomic_DNA"/>
</dbReference>
<dbReference type="RefSeq" id="WP_344055566.1">
    <property type="nucleotide sequence ID" value="NZ_BAAAPK010000001.1"/>
</dbReference>
<gene>
    <name evidence="1" type="ORF">GCM10009807_28700</name>
</gene>
<dbReference type="SUPFAM" id="SSF51556">
    <property type="entry name" value="Metallo-dependent hydrolases"/>
    <property type="match status" value="1"/>
</dbReference>